<dbReference type="GO" id="GO:0008270">
    <property type="term" value="F:zinc ion binding"/>
    <property type="evidence" value="ECO:0007669"/>
    <property type="project" value="UniProtKB-KW"/>
</dbReference>
<feature type="compositionally biased region" description="Polar residues" evidence="4">
    <location>
        <begin position="262"/>
        <end position="276"/>
    </location>
</feature>
<dbReference type="InterPro" id="IPR045894">
    <property type="entry name" value="At5g08430-like"/>
</dbReference>
<keyword evidence="1" id="KW-0479">Metal-binding</keyword>
<feature type="domain" description="Zinc finger PHD-type" evidence="5">
    <location>
        <begin position="22"/>
        <end position="68"/>
    </location>
</feature>
<reference evidence="6 7" key="1">
    <citation type="submission" date="2019-07" db="EMBL/GenBank/DDBJ databases">
        <title>De Novo Assembly of kiwifruit Actinidia rufa.</title>
        <authorList>
            <person name="Sugita-Konishi S."/>
            <person name="Sato K."/>
            <person name="Mori E."/>
            <person name="Abe Y."/>
            <person name="Kisaki G."/>
            <person name="Hamano K."/>
            <person name="Suezawa K."/>
            <person name="Otani M."/>
            <person name="Fukuda T."/>
            <person name="Manabe T."/>
            <person name="Gomi K."/>
            <person name="Tabuchi M."/>
            <person name="Akimitsu K."/>
            <person name="Kataoka I."/>
        </authorList>
    </citation>
    <scope>NUCLEOTIDE SEQUENCE [LARGE SCALE GENOMIC DNA]</scope>
    <source>
        <strain evidence="7">cv. Fuchu</strain>
    </source>
</reference>
<accession>A0A7J0F9V6</accession>
<dbReference type="SUPFAM" id="SSF57903">
    <property type="entry name" value="FYVE/PHD zinc finger"/>
    <property type="match status" value="1"/>
</dbReference>
<keyword evidence="7" id="KW-1185">Reference proteome</keyword>
<evidence type="ECO:0000313" key="6">
    <source>
        <dbReference type="EMBL" id="GFY94677.1"/>
    </source>
</evidence>
<dbReference type="OrthoDB" id="1870062at2759"/>
<dbReference type="CDD" id="cd15568">
    <property type="entry name" value="PHD5_NSD"/>
    <property type="match status" value="1"/>
</dbReference>
<dbReference type="AlphaFoldDB" id="A0A7J0F9V6"/>
<sequence>MKKKGKGKRKAILNKEEIAEDWCFECKDGGLLLVCDYKDCLKSYHAECAGKDESAYETGNQWACKWHSCFICHKSSKFQCFVCPNAVCQRCITAAEFATVRGNKGFCNNCLKLALLAEENVDVDSDGEKLKKGKKSKSGSCSDESETYDGNQSASDDDDGDEIEEHKPSIKKTSLEANNTETLLQVSNMSKDICISMLSDDNFSEVELQEKARSLHGDITKNTPSEQLKLLEKVPEVIADDAEAELMFEEAVKDYKQEHASSPKSILMESSETPSDNGGGSGISSGDAAATGGSTAFGNIGSGSANDGNRDAEADNVGSHIQGAKEKEHHGGASVLEVKPSHASETLILKEEHQESYTKKLPEQSHAAEDQA</sequence>
<evidence type="ECO:0000313" key="7">
    <source>
        <dbReference type="Proteomes" id="UP000585474"/>
    </source>
</evidence>
<dbReference type="SMART" id="SM00249">
    <property type="entry name" value="PHD"/>
    <property type="match status" value="1"/>
</dbReference>
<evidence type="ECO:0000259" key="5">
    <source>
        <dbReference type="SMART" id="SM00249"/>
    </source>
</evidence>
<dbReference type="Gene3D" id="3.30.40.10">
    <property type="entry name" value="Zinc/RING finger domain, C3HC4 (zinc finger)"/>
    <property type="match status" value="1"/>
</dbReference>
<evidence type="ECO:0000256" key="2">
    <source>
        <dbReference type="ARBA" id="ARBA00022771"/>
    </source>
</evidence>
<feature type="compositionally biased region" description="Low complexity" evidence="4">
    <location>
        <begin position="284"/>
        <end position="298"/>
    </location>
</feature>
<protein>
    <recommendedName>
        <fullName evidence="5">Zinc finger PHD-type domain-containing protein</fullName>
    </recommendedName>
</protein>
<organism evidence="6 7">
    <name type="scientific">Actinidia rufa</name>
    <dbReference type="NCBI Taxonomy" id="165716"/>
    <lineage>
        <taxon>Eukaryota</taxon>
        <taxon>Viridiplantae</taxon>
        <taxon>Streptophyta</taxon>
        <taxon>Embryophyta</taxon>
        <taxon>Tracheophyta</taxon>
        <taxon>Spermatophyta</taxon>
        <taxon>Magnoliopsida</taxon>
        <taxon>eudicotyledons</taxon>
        <taxon>Gunneridae</taxon>
        <taxon>Pentapetalae</taxon>
        <taxon>asterids</taxon>
        <taxon>Ericales</taxon>
        <taxon>Actinidiaceae</taxon>
        <taxon>Actinidia</taxon>
    </lineage>
</organism>
<evidence type="ECO:0000256" key="4">
    <source>
        <dbReference type="SAM" id="MobiDB-lite"/>
    </source>
</evidence>
<dbReference type="InterPro" id="IPR011011">
    <property type="entry name" value="Znf_FYVE_PHD"/>
</dbReference>
<evidence type="ECO:0000256" key="3">
    <source>
        <dbReference type="ARBA" id="ARBA00022833"/>
    </source>
</evidence>
<keyword evidence="3" id="KW-0862">Zinc</keyword>
<gene>
    <name evidence="6" type="ORF">Acr_10g0000620</name>
</gene>
<keyword evidence="2" id="KW-0863">Zinc-finger</keyword>
<dbReference type="InterPro" id="IPR013083">
    <property type="entry name" value="Znf_RING/FYVE/PHD"/>
</dbReference>
<feature type="region of interest" description="Disordered" evidence="4">
    <location>
        <begin position="255"/>
        <end position="372"/>
    </location>
</feature>
<dbReference type="InterPro" id="IPR001965">
    <property type="entry name" value="Znf_PHD"/>
</dbReference>
<comment type="caution">
    <text evidence="6">The sequence shown here is derived from an EMBL/GenBank/DDBJ whole genome shotgun (WGS) entry which is preliminary data.</text>
</comment>
<feature type="region of interest" description="Disordered" evidence="4">
    <location>
        <begin position="127"/>
        <end position="174"/>
    </location>
</feature>
<name>A0A7J0F9V6_9ERIC</name>
<proteinExistence type="predicted"/>
<dbReference type="PANTHER" id="PTHR46851">
    <property type="entry name" value="OS01G0884500 PROTEIN"/>
    <property type="match status" value="1"/>
</dbReference>
<feature type="compositionally biased region" description="Basic and acidic residues" evidence="4">
    <location>
        <begin position="348"/>
        <end position="372"/>
    </location>
</feature>
<dbReference type="EMBL" id="BJWL01000010">
    <property type="protein sequence ID" value="GFY94677.1"/>
    <property type="molecule type" value="Genomic_DNA"/>
</dbReference>
<evidence type="ECO:0000256" key="1">
    <source>
        <dbReference type="ARBA" id="ARBA00022723"/>
    </source>
</evidence>
<dbReference type="PANTHER" id="PTHR46851:SF11">
    <property type="entry name" value="GYF DOMAIN-CONTAINING PROTEIN"/>
    <property type="match status" value="1"/>
</dbReference>
<dbReference type="Proteomes" id="UP000585474">
    <property type="component" value="Unassembled WGS sequence"/>
</dbReference>